<keyword evidence="1" id="KW-1133">Transmembrane helix</keyword>
<sequence length="531" mass="60462">MTFDEKVKFLMETIPSEKEVDEIKRRYLLSGVEAYLLLDASRTLQNSTPDENLIAWAHAILRIHLDGEKADAEEGIPLQTKMERIIALFSNTEDLQRVLKHESWGASEKRALGLVSHFVANDIPLMSNVKIVEKVYDLLLNAYLPSDIASKYFGKKSLATERDYLLEKYLAYRKKSESPQAPIPPKNPTSEDSLKRYAYILGAAVTVAFIFMSGFLTAKWLYENKQAPAEISVAKASPAAAAASLPEENRTSKIGTSSAQHAALQRSYELNRVLLQKNLERFGLNEKVDFASRIVAQTAASFDLPEVSRKRRGSLRDEDSGIFRAPTQLPGPMRVSLEALGSLHGLKLPLRIRDRNETEILPLPEGFRMEAKESLSSRILYLSDGKSYYPVELYSFVGEPLIMEYRLINYKPGHFIPVPSNIWHFSDIGEMRMHKHFIYLKNRLSPAKIITTHFLPGGGTVELVSLGKIDRDKTRRELLLERTDYLPSGKLLYREGYDIERVDGRWRSRLVRQVWYEEGRKIRAKGVDARK</sequence>
<gene>
    <name evidence="2" type="ORF">HCR_11360</name>
    <name evidence="3" type="ORF">HCR_12530</name>
</gene>
<dbReference type="Proteomes" id="UP001321445">
    <property type="component" value="Chromosome"/>
</dbReference>
<evidence type="ECO:0000256" key="1">
    <source>
        <dbReference type="SAM" id="Phobius"/>
    </source>
</evidence>
<proteinExistence type="predicted"/>
<dbReference type="RefSeq" id="WP_286335990.1">
    <property type="nucleotide sequence ID" value="NZ_AP027370.1"/>
</dbReference>
<evidence type="ECO:0000313" key="4">
    <source>
        <dbReference type="Proteomes" id="UP001321445"/>
    </source>
</evidence>
<reference evidence="2 4" key="1">
    <citation type="submission" date="2023-03" db="EMBL/GenBank/DDBJ databases">
        <title>Description of Hydrogenimonas sp. ISO32.</title>
        <authorList>
            <person name="Mino S."/>
            <person name="Fukazawa S."/>
            <person name="Sawabe T."/>
        </authorList>
    </citation>
    <scope>NUCLEOTIDE SEQUENCE [LARGE SCALE GENOMIC DNA]</scope>
    <source>
        <strain evidence="2 4">ISO32</strain>
    </source>
</reference>
<evidence type="ECO:0000313" key="3">
    <source>
        <dbReference type="EMBL" id="BDY12941.1"/>
    </source>
</evidence>
<organism evidence="2 4">
    <name type="scientific">Hydrogenimonas cancrithermarum</name>
    <dbReference type="NCBI Taxonomy" id="2993563"/>
    <lineage>
        <taxon>Bacteria</taxon>
        <taxon>Pseudomonadati</taxon>
        <taxon>Campylobacterota</taxon>
        <taxon>Epsilonproteobacteria</taxon>
        <taxon>Campylobacterales</taxon>
        <taxon>Hydrogenimonadaceae</taxon>
        <taxon>Hydrogenimonas</taxon>
    </lineage>
</organism>
<evidence type="ECO:0000313" key="2">
    <source>
        <dbReference type="EMBL" id="BDY12824.1"/>
    </source>
</evidence>
<name>A0ABN6WVQ6_9BACT</name>
<feature type="transmembrane region" description="Helical" evidence="1">
    <location>
        <begin position="197"/>
        <end position="222"/>
    </location>
</feature>
<dbReference type="EMBL" id="AP027370">
    <property type="protein sequence ID" value="BDY12824.1"/>
    <property type="molecule type" value="Genomic_DNA"/>
</dbReference>
<keyword evidence="1" id="KW-0472">Membrane</keyword>
<accession>A0ABN6WVQ6</accession>
<keyword evidence="4" id="KW-1185">Reference proteome</keyword>
<dbReference type="EMBL" id="AP027370">
    <property type="protein sequence ID" value="BDY12941.1"/>
    <property type="molecule type" value="Genomic_DNA"/>
</dbReference>
<protein>
    <submittedName>
        <fullName evidence="2">Uncharacterized protein</fullName>
    </submittedName>
</protein>
<keyword evidence="1" id="KW-0812">Transmembrane</keyword>